<dbReference type="EC" id="3.1.1.29" evidence="1"/>
<gene>
    <name evidence="7" type="ORF">LTR62_001867</name>
</gene>
<evidence type="ECO:0000313" key="7">
    <source>
        <dbReference type="EMBL" id="KAK5107083.1"/>
    </source>
</evidence>
<dbReference type="SUPFAM" id="SSF53178">
    <property type="entry name" value="Peptidyl-tRNA hydrolase-like"/>
    <property type="match status" value="1"/>
</dbReference>
<dbReference type="Gene3D" id="3.40.50.1470">
    <property type="entry name" value="Peptidyl-tRNA hydrolase"/>
    <property type="match status" value="1"/>
</dbReference>
<dbReference type="InterPro" id="IPR018171">
    <property type="entry name" value="Pept_tRNA_hydro_CS"/>
</dbReference>
<sequence length="278" mass="29786">MSKRTVKNATAMPREGLAKEAQAQGEVEDEEVAKVASKAQRGKRSRAATVEEEARPEVTTTTEPAIEPVALAKPGRSTSTPMTTARTLPLLVCSIGNPGSTYANTLHSAGHTVLNKLAERLGYGPFHKERELGNGLVNRPAITGSTGDWTLWQSTSYMNESGKGVRAAYTAWSKHIPVGEEGRLVVVYDELEKPLGVVTVRTAQGASAKGHNGLKSIMASVAGNVPFVRIGVGIGRPVSRDSEEVARYVLRKMEGTERAKIEGCVEEIVAKLRVIEKG</sequence>
<dbReference type="Proteomes" id="UP001310890">
    <property type="component" value="Unassembled WGS sequence"/>
</dbReference>
<dbReference type="EMBL" id="JAVRRL010000141">
    <property type="protein sequence ID" value="KAK5107083.1"/>
    <property type="molecule type" value="Genomic_DNA"/>
</dbReference>
<evidence type="ECO:0000256" key="6">
    <source>
        <dbReference type="SAM" id="MobiDB-lite"/>
    </source>
</evidence>
<evidence type="ECO:0000256" key="5">
    <source>
        <dbReference type="ARBA" id="ARBA00038063"/>
    </source>
</evidence>
<evidence type="ECO:0000256" key="3">
    <source>
        <dbReference type="ARBA" id="ARBA00022801"/>
    </source>
</evidence>
<reference evidence="7" key="1">
    <citation type="submission" date="2023-08" db="EMBL/GenBank/DDBJ databases">
        <title>Black Yeasts Isolated from many extreme environments.</title>
        <authorList>
            <person name="Coleine C."/>
            <person name="Stajich J.E."/>
            <person name="Selbmann L."/>
        </authorList>
    </citation>
    <scope>NUCLEOTIDE SEQUENCE</scope>
    <source>
        <strain evidence="7">CCFEE 5401</strain>
    </source>
</reference>
<dbReference type="AlphaFoldDB" id="A0AAN7T7W5"/>
<keyword evidence="2" id="KW-0820">tRNA-binding</keyword>
<dbReference type="PROSITE" id="PS01196">
    <property type="entry name" value="PEPT_TRNA_HYDROL_2"/>
    <property type="match status" value="1"/>
</dbReference>
<protein>
    <recommendedName>
        <fullName evidence="1">peptidyl-tRNA hydrolase</fullName>
        <ecNumber evidence="1">3.1.1.29</ecNumber>
    </recommendedName>
</protein>
<keyword evidence="3" id="KW-0378">Hydrolase</keyword>
<dbReference type="PANTHER" id="PTHR17224:SF1">
    <property type="entry name" value="PEPTIDYL-TRNA HYDROLASE"/>
    <property type="match status" value="1"/>
</dbReference>
<evidence type="ECO:0000256" key="2">
    <source>
        <dbReference type="ARBA" id="ARBA00022555"/>
    </source>
</evidence>
<dbReference type="InterPro" id="IPR036416">
    <property type="entry name" value="Pept_tRNA_hydro_sf"/>
</dbReference>
<evidence type="ECO:0000313" key="8">
    <source>
        <dbReference type="Proteomes" id="UP001310890"/>
    </source>
</evidence>
<dbReference type="InterPro" id="IPR001328">
    <property type="entry name" value="Pept_tRNA_hydro"/>
</dbReference>
<evidence type="ECO:0000256" key="4">
    <source>
        <dbReference type="ARBA" id="ARBA00022884"/>
    </source>
</evidence>
<comment type="caution">
    <text evidence="7">The sequence shown here is derived from an EMBL/GenBank/DDBJ whole genome shotgun (WGS) entry which is preliminary data.</text>
</comment>
<name>A0AAN7T7W5_9PEZI</name>
<dbReference type="GO" id="GO:0004045">
    <property type="term" value="F:peptidyl-tRNA hydrolase activity"/>
    <property type="evidence" value="ECO:0007669"/>
    <property type="project" value="UniProtKB-EC"/>
</dbReference>
<dbReference type="PANTHER" id="PTHR17224">
    <property type="entry name" value="PEPTIDYL-TRNA HYDROLASE"/>
    <property type="match status" value="1"/>
</dbReference>
<proteinExistence type="inferred from homology"/>
<dbReference type="NCBIfam" id="TIGR00447">
    <property type="entry name" value="pth"/>
    <property type="match status" value="1"/>
</dbReference>
<comment type="similarity">
    <text evidence="5">Belongs to the PTH family.</text>
</comment>
<evidence type="ECO:0000256" key="1">
    <source>
        <dbReference type="ARBA" id="ARBA00013260"/>
    </source>
</evidence>
<dbReference type="GO" id="GO:0000049">
    <property type="term" value="F:tRNA binding"/>
    <property type="evidence" value="ECO:0007669"/>
    <property type="project" value="UniProtKB-KW"/>
</dbReference>
<feature type="region of interest" description="Disordered" evidence="6">
    <location>
        <begin position="1"/>
        <end position="61"/>
    </location>
</feature>
<dbReference type="Pfam" id="PF01195">
    <property type="entry name" value="Pept_tRNA_hydro"/>
    <property type="match status" value="1"/>
</dbReference>
<keyword evidence="4" id="KW-0694">RNA-binding</keyword>
<accession>A0AAN7T7W5</accession>
<organism evidence="7 8">
    <name type="scientific">Meristemomyces frigidus</name>
    <dbReference type="NCBI Taxonomy" id="1508187"/>
    <lineage>
        <taxon>Eukaryota</taxon>
        <taxon>Fungi</taxon>
        <taxon>Dikarya</taxon>
        <taxon>Ascomycota</taxon>
        <taxon>Pezizomycotina</taxon>
        <taxon>Dothideomycetes</taxon>
        <taxon>Dothideomycetidae</taxon>
        <taxon>Mycosphaerellales</taxon>
        <taxon>Teratosphaeriaceae</taxon>
        <taxon>Meristemomyces</taxon>
    </lineage>
</organism>